<reference evidence="2" key="1">
    <citation type="submission" date="2023-12" db="EMBL/GenBank/DDBJ databases">
        <title>Genome assembly of Anisodus tanguticus.</title>
        <authorList>
            <person name="Wang Y.-J."/>
        </authorList>
    </citation>
    <scope>NUCLEOTIDE SEQUENCE</scope>
    <source>
        <strain evidence="2">KB-2021</strain>
        <tissue evidence="2">Leaf</tissue>
    </source>
</reference>
<evidence type="ECO:0000256" key="1">
    <source>
        <dbReference type="ARBA" id="ARBA00022821"/>
    </source>
</evidence>
<accession>A0AAE1T3F6</accession>
<protein>
    <submittedName>
        <fullName evidence="2">Uncharacterized protein</fullName>
    </submittedName>
</protein>
<name>A0AAE1T3F6_9SOLA</name>
<dbReference type="Proteomes" id="UP001291623">
    <property type="component" value="Unassembled WGS sequence"/>
</dbReference>
<organism evidence="2 3">
    <name type="scientific">Anisodus tanguticus</name>
    <dbReference type="NCBI Taxonomy" id="243964"/>
    <lineage>
        <taxon>Eukaryota</taxon>
        <taxon>Viridiplantae</taxon>
        <taxon>Streptophyta</taxon>
        <taxon>Embryophyta</taxon>
        <taxon>Tracheophyta</taxon>
        <taxon>Spermatophyta</taxon>
        <taxon>Magnoliopsida</taxon>
        <taxon>eudicotyledons</taxon>
        <taxon>Gunneridae</taxon>
        <taxon>Pentapetalae</taxon>
        <taxon>asterids</taxon>
        <taxon>lamiids</taxon>
        <taxon>Solanales</taxon>
        <taxon>Solanaceae</taxon>
        <taxon>Solanoideae</taxon>
        <taxon>Hyoscyameae</taxon>
        <taxon>Anisodus</taxon>
    </lineage>
</organism>
<dbReference type="PANTHER" id="PTHR33463:SF198">
    <property type="entry name" value="RPP4C3"/>
    <property type="match status" value="1"/>
</dbReference>
<proteinExistence type="predicted"/>
<sequence>MKEAEDSKNKHMEQYLGLLQTRTDHLTQAHHKVIVTAIHPGQTSCIVQIRTVEINQGPEMKSFIGESVSTPSLERLIVKRQSIYVEVQDDLNNVIHQLFNSKPEILKLHEANSITALCSYQFPTYYFSKIEIIDIWACGKLINLMSPSVARGVLNFQILKIRNCALEKLELNELPKLEHFFPKKHALEFPFLREVDIYSCIEMKTLSSWDL</sequence>
<evidence type="ECO:0000313" key="3">
    <source>
        <dbReference type="Proteomes" id="UP001291623"/>
    </source>
</evidence>
<evidence type="ECO:0000313" key="2">
    <source>
        <dbReference type="EMBL" id="KAK4380327.1"/>
    </source>
</evidence>
<gene>
    <name evidence="2" type="ORF">RND71_002189</name>
</gene>
<dbReference type="EMBL" id="JAVYJV010000001">
    <property type="protein sequence ID" value="KAK4380327.1"/>
    <property type="molecule type" value="Genomic_DNA"/>
</dbReference>
<keyword evidence="1" id="KW-0611">Plant defense</keyword>
<keyword evidence="3" id="KW-1185">Reference proteome</keyword>
<dbReference type="AlphaFoldDB" id="A0AAE1T3F6"/>
<comment type="caution">
    <text evidence="2">The sequence shown here is derived from an EMBL/GenBank/DDBJ whole genome shotgun (WGS) entry which is preliminary data.</text>
</comment>
<dbReference type="InterPro" id="IPR050905">
    <property type="entry name" value="Plant_NBS-LRR"/>
</dbReference>
<dbReference type="PANTHER" id="PTHR33463">
    <property type="entry name" value="NB-ARC DOMAIN-CONTAINING PROTEIN-RELATED"/>
    <property type="match status" value="1"/>
</dbReference>